<dbReference type="InterPro" id="IPR000276">
    <property type="entry name" value="GPCR_Rhodpsn"/>
</dbReference>
<feature type="transmembrane region" description="Helical" evidence="9">
    <location>
        <begin position="25"/>
        <end position="52"/>
    </location>
</feature>
<evidence type="ECO:0000256" key="6">
    <source>
        <dbReference type="ARBA" id="ARBA00023136"/>
    </source>
</evidence>
<keyword evidence="5" id="KW-0297">G-protein coupled receptor</keyword>
<gene>
    <name evidence="11" type="ORF">BSL78_10579</name>
</gene>
<evidence type="ECO:0000256" key="3">
    <source>
        <dbReference type="ARBA" id="ARBA00022692"/>
    </source>
</evidence>
<feature type="transmembrane region" description="Helical" evidence="9">
    <location>
        <begin position="143"/>
        <end position="165"/>
    </location>
</feature>
<feature type="domain" description="G-protein coupled receptors family 1 profile" evidence="10">
    <location>
        <begin position="41"/>
        <end position="302"/>
    </location>
</feature>
<proteinExistence type="predicted"/>
<protein>
    <submittedName>
        <fullName evidence="11">Putative neuropeptide Y receptor type 1-like</fullName>
    </submittedName>
</protein>
<feature type="transmembrane region" description="Helical" evidence="9">
    <location>
        <begin position="59"/>
        <end position="82"/>
    </location>
</feature>
<sequence length="321" mass="36485">MEKSTIPTSNTAETPVPAVKSFLTVVYVLIVCSFIIIGTVGNVLVLLSVWFFSRLRNWANALIVNLSIADLVVALVTMPTLLVRLFVDNLMENSPELCRLVFQVNLTVVLVSVTTLGISSINRYILITKPRYVYRQYCGRNNIVILLILIWVISLAIVFIPPIGLDLINYVPANQFCHFKEDSIIAWWYGSLLLLLYIGVVIGVIIVSSILTFYKITSVRNRVQIVLERSQTSQDAPQRNTLTKQELLVTRMMLFVCLAFCFCMLPYCINHALSYKVYHYPLFFKACILLILTNSCINPLIYAGSNRFFRASFKKILTFNL</sequence>
<feature type="transmembrane region" description="Helical" evidence="9">
    <location>
        <begin position="185"/>
        <end position="214"/>
    </location>
</feature>
<organism evidence="11 12">
    <name type="scientific">Stichopus japonicus</name>
    <name type="common">Sea cucumber</name>
    <dbReference type="NCBI Taxonomy" id="307972"/>
    <lineage>
        <taxon>Eukaryota</taxon>
        <taxon>Metazoa</taxon>
        <taxon>Echinodermata</taxon>
        <taxon>Eleutherozoa</taxon>
        <taxon>Echinozoa</taxon>
        <taxon>Holothuroidea</taxon>
        <taxon>Aspidochirotacea</taxon>
        <taxon>Aspidochirotida</taxon>
        <taxon>Stichopodidae</taxon>
        <taxon>Apostichopus</taxon>
    </lineage>
</organism>
<feature type="transmembrane region" description="Helical" evidence="9">
    <location>
        <begin position="102"/>
        <end position="122"/>
    </location>
</feature>
<dbReference type="PANTHER" id="PTHR24228:SF59">
    <property type="entry name" value="NEUROPEPTIDE RECEPTOR 15"/>
    <property type="match status" value="1"/>
</dbReference>
<dbReference type="GO" id="GO:0005886">
    <property type="term" value="C:plasma membrane"/>
    <property type="evidence" value="ECO:0007669"/>
    <property type="project" value="UniProtKB-SubCell"/>
</dbReference>
<dbReference type="InterPro" id="IPR017452">
    <property type="entry name" value="GPCR_Rhodpsn_7TM"/>
</dbReference>
<evidence type="ECO:0000313" key="11">
    <source>
        <dbReference type="EMBL" id="PIK52540.1"/>
    </source>
</evidence>
<feature type="transmembrane region" description="Helical" evidence="9">
    <location>
        <begin position="282"/>
        <end position="305"/>
    </location>
</feature>
<feature type="transmembrane region" description="Helical" evidence="9">
    <location>
        <begin position="248"/>
        <end position="267"/>
    </location>
</feature>
<evidence type="ECO:0000256" key="7">
    <source>
        <dbReference type="ARBA" id="ARBA00023170"/>
    </source>
</evidence>
<reference evidence="11 12" key="1">
    <citation type="journal article" date="2017" name="PLoS Biol.">
        <title>The sea cucumber genome provides insights into morphological evolution and visceral regeneration.</title>
        <authorList>
            <person name="Zhang X."/>
            <person name="Sun L."/>
            <person name="Yuan J."/>
            <person name="Sun Y."/>
            <person name="Gao Y."/>
            <person name="Zhang L."/>
            <person name="Li S."/>
            <person name="Dai H."/>
            <person name="Hamel J.F."/>
            <person name="Liu C."/>
            <person name="Yu Y."/>
            <person name="Liu S."/>
            <person name="Lin W."/>
            <person name="Guo K."/>
            <person name="Jin S."/>
            <person name="Xu P."/>
            <person name="Storey K.B."/>
            <person name="Huan P."/>
            <person name="Zhang T."/>
            <person name="Zhou Y."/>
            <person name="Zhang J."/>
            <person name="Lin C."/>
            <person name="Li X."/>
            <person name="Xing L."/>
            <person name="Huo D."/>
            <person name="Sun M."/>
            <person name="Wang L."/>
            <person name="Mercier A."/>
            <person name="Li F."/>
            <person name="Yang H."/>
            <person name="Xiang J."/>
        </authorList>
    </citation>
    <scope>NUCLEOTIDE SEQUENCE [LARGE SCALE GENOMIC DNA]</scope>
    <source>
        <strain evidence="11">Shaxun</strain>
        <tissue evidence="11">Muscle</tissue>
    </source>
</reference>
<comment type="caution">
    <text evidence="11">The sequence shown here is derived from an EMBL/GenBank/DDBJ whole genome shotgun (WGS) entry which is preliminary data.</text>
</comment>
<dbReference type="STRING" id="307972.A0A2G8KXA2"/>
<keyword evidence="7 11" id="KW-0675">Receptor</keyword>
<comment type="subcellular location">
    <subcellularLocation>
        <location evidence="1">Cell membrane</location>
        <topology evidence="1">Multi-pass membrane protein</topology>
    </subcellularLocation>
</comment>
<evidence type="ECO:0000256" key="9">
    <source>
        <dbReference type="SAM" id="Phobius"/>
    </source>
</evidence>
<dbReference type="EMBL" id="MRZV01000325">
    <property type="protein sequence ID" value="PIK52540.1"/>
    <property type="molecule type" value="Genomic_DNA"/>
</dbReference>
<keyword evidence="4 9" id="KW-1133">Transmembrane helix</keyword>
<dbReference type="AlphaFoldDB" id="A0A2G8KXA2"/>
<keyword evidence="8" id="KW-0807">Transducer</keyword>
<keyword evidence="3 9" id="KW-0812">Transmembrane</keyword>
<dbReference type="GO" id="GO:0004930">
    <property type="term" value="F:G protein-coupled receptor activity"/>
    <property type="evidence" value="ECO:0007669"/>
    <property type="project" value="UniProtKB-KW"/>
</dbReference>
<dbReference type="Gene3D" id="1.20.1070.10">
    <property type="entry name" value="Rhodopsin 7-helix transmembrane proteins"/>
    <property type="match status" value="1"/>
</dbReference>
<evidence type="ECO:0000259" key="10">
    <source>
        <dbReference type="PROSITE" id="PS50262"/>
    </source>
</evidence>
<evidence type="ECO:0000313" key="12">
    <source>
        <dbReference type="Proteomes" id="UP000230750"/>
    </source>
</evidence>
<dbReference type="OrthoDB" id="5975505at2759"/>
<dbReference type="PROSITE" id="PS50262">
    <property type="entry name" value="G_PROTEIN_RECEP_F1_2"/>
    <property type="match status" value="1"/>
</dbReference>
<evidence type="ECO:0000256" key="2">
    <source>
        <dbReference type="ARBA" id="ARBA00022475"/>
    </source>
</evidence>
<evidence type="ECO:0000256" key="1">
    <source>
        <dbReference type="ARBA" id="ARBA00004651"/>
    </source>
</evidence>
<dbReference type="PRINTS" id="PR00237">
    <property type="entry name" value="GPCRRHODOPSN"/>
</dbReference>
<dbReference type="PANTHER" id="PTHR24228">
    <property type="entry name" value="B2 BRADYKININ RECEPTOR/ANGIOTENSIN II RECEPTOR"/>
    <property type="match status" value="1"/>
</dbReference>
<name>A0A2G8KXA2_STIJA</name>
<dbReference type="Pfam" id="PF00001">
    <property type="entry name" value="7tm_1"/>
    <property type="match status" value="1"/>
</dbReference>
<keyword evidence="2" id="KW-1003">Cell membrane</keyword>
<accession>A0A2G8KXA2</accession>
<keyword evidence="12" id="KW-1185">Reference proteome</keyword>
<evidence type="ECO:0000256" key="5">
    <source>
        <dbReference type="ARBA" id="ARBA00023040"/>
    </source>
</evidence>
<dbReference type="CDD" id="cd00637">
    <property type="entry name" value="7tm_classA_rhodopsin-like"/>
    <property type="match status" value="1"/>
</dbReference>
<evidence type="ECO:0000256" key="4">
    <source>
        <dbReference type="ARBA" id="ARBA00022989"/>
    </source>
</evidence>
<dbReference type="Proteomes" id="UP000230750">
    <property type="component" value="Unassembled WGS sequence"/>
</dbReference>
<keyword evidence="6 9" id="KW-0472">Membrane</keyword>
<evidence type="ECO:0000256" key="8">
    <source>
        <dbReference type="ARBA" id="ARBA00023224"/>
    </source>
</evidence>
<dbReference type="SUPFAM" id="SSF81321">
    <property type="entry name" value="Family A G protein-coupled receptor-like"/>
    <property type="match status" value="1"/>
</dbReference>